<accession>A0AAU7DKQ0</accession>
<dbReference type="InterPro" id="IPR011466">
    <property type="entry name" value="DUF1572"/>
</dbReference>
<organism evidence="1">
    <name type="scientific">Telmatobacter sp. DSM 110680</name>
    <dbReference type="NCBI Taxonomy" id="3036704"/>
    <lineage>
        <taxon>Bacteria</taxon>
        <taxon>Pseudomonadati</taxon>
        <taxon>Acidobacteriota</taxon>
        <taxon>Terriglobia</taxon>
        <taxon>Terriglobales</taxon>
        <taxon>Acidobacteriaceae</taxon>
        <taxon>Telmatobacter</taxon>
    </lineage>
</organism>
<proteinExistence type="predicted"/>
<dbReference type="Gene3D" id="1.20.120.450">
    <property type="entry name" value="dinb family like domain"/>
    <property type="match status" value="1"/>
</dbReference>
<sequence>MSTDPAIETFLKFSQSKLLEQYWPRLRKAVETLSDDQIWWRPNEASNSIGNLILHLNGNVWQWLVASFNRLEDQRDRPAEFNATGDLTAADLLARLGATMEEAAKVLAKLTREDLLATWNIQGYTVTGLAAVYQVVEHFGLHYGQIVYITKMQEGRDLGFYKDLGKTGRAVGGSV</sequence>
<reference evidence="1" key="1">
    <citation type="submission" date="2023-03" db="EMBL/GenBank/DDBJ databases">
        <title>Edaphobacter sp.</title>
        <authorList>
            <person name="Huber K.J."/>
            <person name="Papendorf J."/>
            <person name="Pilke C."/>
            <person name="Bunk B."/>
            <person name="Sproeer C."/>
            <person name="Pester M."/>
        </authorList>
    </citation>
    <scope>NUCLEOTIDE SEQUENCE</scope>
    <source>
        <strain evidence="1">DSM 110680</strain>
    </source>
</reference>
<dbReference type="AlphaFoldDB" id="A0AAU7DKQ0"/>
<dbReference type="Pfam" id="PF07609">
    <property type="entry name" value="DUF1572"/>
    <property type="match status" value="1"/>
</dbReference>
<evidence type="ECO:0000313" key="1">
    <source>
        <dbReference type="EMBL" id="XBH17892.1"/>
    </source>
</evidence>
<dbReference type="RefSeq" id="WP_348263117.1">
    <property type="nucleotide sequence ID" value="NZ_CP121196.1"/>
</dbReference>
<name>A0AAU7DKQ0_9BACT</name>
<protein>
    <submittedName>
        <fullName evidence="1">DUF1572 family protein</fullName>
    </submittedName>
</protein>
<dbReference type="EMBL" id="CP121196">
    <property type="protein sequence ID" value="XBH17892.1"/>
    <property type="molecule type" value="Genomic_DNA"/>
</dbReference>
<dbReference type="SUPFAM" id="SSF109854">
    <property type="entry name" value="DinB/YfiT-like putative metalloenzymes"/>
    <property type="match status" value="1"/>
</dbReference>
<gene>
    <name evidence="1" type="ORF">P8935_00840</name>
</gene>
<dbReference type="InterPro" id="IPR034660">
    <property type="entry name" value="DinB/YfiT-like"/>
</dbReference>